<evidence type="ECO:0000313" key="1">
    <source>
        <dbReference type="EMBL" id="OJT15602.1"/>
    </source>
</evidence>
<organism evidence="1 2">
    <name type="scientific">Trametes pubescens</name>
    <name type="common">White-rot fungus</name>
    <dbReference type="NCBI Taxonomy" id="154538"/>
    <lineage>
        <taxon>Eukaryota</taxon>
        <taxon>Fungi</taxon>
        <taxon>Dikarya</taxon>
        <taxon>Basidiomycota</taxon>
        <taxon>Agaricomycotina</taxon>
        <taxon>Agaricomycetes</taxon>
        <taxon>Polyporales</taxon>
        <taxon>Polyporaceae</taxon>
        <taxon>Trametes</taxon>
    </lineage>
</organism>
<sequence>MPSGTKSRNYPSDLKHHINAIAPVSSLPPELAGLVFEFVKGHDERVEVEGGAPLTAKKTARTNLIHITHVCRTWRAVALASPSLWADILVDDHTSRFPSADTFLSRSQTMPLYLHVSQMRGTNLARFLQGNSVASRIRRLDLSWDLFHDTPATHIELDAPLLECLTVVASRALRPINLVISNARLKALAVALRDDFIWTPKMAFPHLTHLYMDAVCHYWDYVPFGLGPLLMGVLRNMPALQYLHLVRLTAECFEEAEPKTELQQVALPHLRWFACVDSNPSVSLRLLSYLLLPEHAFVYIGHGCGPRQQTDLQPPYEFPSREFTQNFSHVEIAALDRDLRLVAEGPHSGLWVEGRYVSPSEMQCLQSCLLEMLPLSSISTLDFLVNNADAVRALRDLLYRTPCLVALRIRVHWDFSLDERSPLLSPTLEPTDLPDVSRLATAATCSKLMEDILVALEPADGAQSVPCPTLTSIDIDMHKLDLQELCMQGIAFMLAVRAKVAAPIRHLAVRTRVGTLALNENLEIGQGQVREALCETEGYVEKLCWKLHGRESSVAPVRGHLWDMPEEAERYWIVPDWGRPQYTDRLYSFADV</sequence>
<dbReference type="OMA" id="DAVCHYW"/>
<dbReference type="Proteomes" id="UP000184267">
    <property type="component" value="Unassembled WGS sequence"/>
</dbReference>
<dbReference type="OrthoDB" id="2754196at2759"/>
<reference evidence="1 2" key="1">
    <citation type="submission" date="2016-10" db="EMBL/GenBank/DDBJ databases">
        <title>Genome sequence of the basidiomycete white-rot fungus Trametes pubescens.</title>
        <authorList>
            <person name="Makela M.R."/>
            <person name="Granchi Z."/>
            <person name="Peng M."/>
            <person name="De Vries R.P."/>
            <person name="Grigoriev I."/>
            <person name="Riley R."/>
            <person name="Hilden K."/>
        </authorList>
    </citation>
    <scope>NUCLEOTIDE SEQUENCE [LARGE SCALE GENOMIC DNA]</scope>
    <source>
        <strain evidence="1 2">FBCC735</strain>
    </source>
</reference>
<evidence type="ECO:0000313" key="2">
    <source>
        <dbReference type="Proteomes" id="UP000184267"/>
    </source>
</evidence>
<protein>
    <submittedName>
        <fullName evidence="1">Uncharacterized protein</fullName>
    </submittedName>
</protein>
<proteinExistence type="predicted"/>
<keyword evidence="2" id="KW-1185">Reference proteome</keyword>
<gene>
    <name evidence="1" type="ORF">TRAPUB_5930</name>
</gene>
<dbReference type="Gene3D" id="1.20.1280.50">
    <property type="match status" value="1"/>
</dbReference>
<dbReference type="EMBL" id="MNAD01000147">
    <property type="protein sequence ID" value="OJT15602.1"/>
    <property type="molecule type" value="Genomic_DNA"/>
</dbReference>
<comment type="caution">
    <text evidence="1">The sequence shown here is derived from an EMBL/GenBank/DDBJ whole genome shotgun (WGS) entry which is preliminary data.</text>
</comment>
<accession>A0A1M2W752</accession>
<name>A0A1M2W752_TRAPU</name>
<dbReference type="AlphaFoldDB" id="A0A1M2W752"/>
<dbReference type="STRING" id="154538.A0A1M2W752"/>